<dbReference type="EMBL" id="JAQQWP010000009">
    <property type="protein sequence ID" value="KAK8099971.1"/>
    <property type="molecule type" value="Genomic_DNA"/>
</dbReference>
<reference evidence="3 4" key="1">
    <citation type="submission" date="2023-01" db="EMBL/GenBank/DDBJ databases">
        <title>Analysis of 21 Apiospora genomes using comparative genomics revels a genus with tremendous synthesis potential of carbohydrate active enzymes and secondary metabolites.</title>
        <authorList>
            <person name="Sorensen T."/>
        </authorList>
    </citation>
    <scope>NUCLEOTIDE SEQUENCE [LARGE SCALE GENOMIC DNA]</scope>
    <source>
        <strain evidence="3 4">CBS 117206</strain>
    </source>
</reference>
<name>A0AAW0QE41_9PEZI</name>
<evidence type="ECO:0000313" key="3">
    <source>
        <dbReference type="EMBL" id="KAK8099971.1"/>
    </source>
</evidence>
<evidence type="ECO:0000256" key="1">
    <source>
        <dbReference type="SAM" id="Phobius"/>
    </source>
</evidence>
<protein>
    <submittedName>
        <fullName evidence="3">Uncharacterized protein</fullName>
    </submittedName>
</protein>
<organism evidence="3 4">
    <name type="scientific">Apiospora kogelbergensis</name>
    <dbReference type="NCBI Taxonomy" id="1337665"/>
    <lineage>
        <taxon>Eukaryota</taxon>
        <taxon>Fungi</taxon>
        <taxon>Dikarya</taxon>
        <taxon>Ascomycota</taxon>
        <taxon>Pezizomycotina</taxon>
        <taxon>Sordariomycetes</taxon>
        <taxon>Xylariomycetidae</taxon>
        <taxon>Amphisphaeriales</taxon>
        <taxon>Apiosporaceae</taxon>
        <taxon>Apiospora</taxon>
    </lineage>
</organism>
<keyword evidence="4" id="KW-1185">Reference proteome</keyword>
<accession>A0AAW0QE41</accession>
<evidence type="ECO:0000256" key="2">
    <source>
        <dbReference type="SAM" id="SignalP"/>
    </source>
</evidence>
<keyword evidence="2" id="KW-0732">Signal</keyword>
<sequence length="175" mass="17751">MRATYSSPATLAVALTCALTPFLLHPAAATPAPAPKPLTVSINIDLGGELANLTARPVCDQYSFVANYSAIGANATMRDALRDASPQGADVAARVIGAAMEVADRFRLDRAVNRLCGNLSALADQEAARNFSRGIVADQTVGGGGGLGTGARASLGSLVFLTGLSLLVSGLVLVV</sequence>
<keyword evidence="1" id="KW-1133">Transmembrane helix</keyword>
<keyword evidence="1" id="KW-0812">Transmembrane</keyword>
<proteinExistence type="predicted"/>
<feature type="transmembrane region" description="Helical" evidence="1">
    <location>
        <begin position="155"/>
        <end position="174"/>
    </location>
</feature>
<evidence type="ECO:0000313" key="4">
    <source>
        <dbReference type="Proteomes" id="UP001392437"/>
    </source>
</evidence>
<dbReference type="AlphaFoldDB" id="A0AAW0QE41"/>
<comment type="caution">
    <text evidence="3">The sequence shown here is derived from an EMBL/GenBank/DDBJ whole genome shotgun (WGS) entry which is preliminary data.</text>
</comment>
<feature type="signal peptide" evidence="2">
    <location>
        <begin position="1"/>
        <end position="29"/>
    </location>
</feature>
<keyword evidence="1" id="KW-0472">Membrane</keyword>
<dbReference type="Proteomes" id="UP001392437">
    <property type="component" value="Unassembled WGS sequence"/>
</dbReference>
<gene>
    <name evidence="3" type="ORF">PG999_010345</name>
</gene>
<feature type="chain" id="PRO_5043609342" evidence="2">
    <location>
        <begin position="30"/>
        <end position="175"/>
    </location>
</feature>